<dbReference type="InterPro" id="IPR016035">
    <property type="entry name" value="Acyl_Trfase/lysoPLipase"/>
</dbReference>
<dbReference type="Gene3D" id="1.10.1240.100">
    <property type="match status" value="1"/>
</dbReference>
<evidence type="ECO:0000256" key="1">
    <source>
        <dbReference type="ARBA" id="ARBA00022679"/>
    </source>
</evidence>
<organism evidence="3 4">
    <name type="scientific">Methylocapsa polymorpha</name>
    <dbReference type="NCBI Taxonomy" id="3080828"/>
    <lineage>
        <taxon>Bacteria</taxon>
        <taxon>Pseudomonadati</taxon>
        <taxon>Pseudomonadota</taxon>
        <taxon>Alphaproteobacteria</taxon>
        <taxon>Hyphomicrobiales</taxon>
        <taxon>Beijerinckiaceae</taxon>
        <taxon>Methylocapsa</taxon>
    </lineage>
</organism>
<reference evidence="3 4" key="1">
    <citation type="submission" date="2023-10" db="EMBL/GenBank/DDBJ databases">
        <title>Novel methanotroph of the genus Methylocapsa from a subarctic wetland.</title>
        <authorList>
            <person name="Belova S.E."/>
            <person name="Oshkin I.Y."/>
            <person name="Miroshnikov K."/>
            <person name="Dedysh S.N."/>
        </authorList>
    </citation>
    <scope>NUCLEOTIDE SEQUENCE [LARGE SCALE GENOMIC DNA]</scope>
    <source>
        <strain evidence="3 4">RX1</strain>
    </source>
</reference>
<dbReference type="GO" id="GO:0016746">
    <property type="term" value="F:acyltransferase activity"/>
    <property type="evidence" value="ECO:0007669"/>
    <property type="project" value="UniProtKB-KW"/>
</dbReference>
<dbReference type="InterPro" id="IPR001227">
    <property type="entry name" value="Ac_transferase_dom_sf"/>
</dbReference>
<dbReference type="Pfam" id="PF22621">
    <property type="entry name" value="CurL-like_PKS_C"/>
    <property type="match status" value="1"/>
</dbReference>
<keyword evidence="3" id="KW-0012">Acyltransferase</keyword>
<evidence type="ECO:0000313" key="3">
    <source>
        <dbReference type="EMBL" id="WOJ88233.1"/>
    </source>
</evidence>
<proteinExistence type="predicted"/>
<dbReference type="SUPFAM" id="SSF52151">
    <property type="entry name" value="FabD/lysophospholipase-like"/>
    <property type="match status" value="1"/>
</dbReference>
<feature type="domain" description="Malonyl-CoA:ACP transacylase (MAT)" evidence="2">
    <location>
        <begin position="129"/>
        <end position="335"/>
    </location>
</feature>
<dbReference type="Gene3D" id="3.40.366.10">
    <property type="entry name" value="Malonyl-Coenzyme A Acyl Carrier Protein, domain 2"/>
    <property type="match status" value="1"/>
</dbReference>
<dbReference type="EMBL" id="CP136862">
    <property type="protein sequence ID" value="WOJ88233.1"/>
    <property type="molecule type" value="Genomic_DNA"/>
</dbReference>
<evidence type="ECO:0000313" key="4">
    <source>
        <dbReference type="Proteomes" id="UP001626536"/>
    </source>
</evidence>
<evidence type="ECO:0000259" key="2">
    <source>
        <dbReference type="SMART" id="SM00827"/>
    </source>
</evidence>
<sequence length="337" mass="34989">MARLAASRLAAPLGVSAFGVSGTNAHVVLEEPPEVAPEGSLRPTQVITVSARSEAALEAARRALGEHIAAHPELPLADVAFTQQVGRRAFAHRAAVACRDRETAADALVSGRGLISGRPGAAAPPVAFMFPGQGAQYPGMGIDLFETEPVFRASMLHSAAILKPLLSRDLCALLYGDAEERLGADALQATEVAQPALFAVGYALARLWRSWGVEPQMMIGHSVGEFVAACLAGVFSHEDALALIAARGRLMQEMPPGAMLAVRLPEAELAPLLDGPLALAAVNGPTLCVAAGPDDAVAEARRAAYGARRHVPLAAYLARVPYADDGQGGRGARGAIR</sequence>
<dbReference type="SMART" id="SM00827">
    <property type="entry name" value="PKS_AT"/>
    <property type="match status" value="1"/>
</dbReference>
<gene>
    <name evidence="3" type="ORF">RZS28_10270</name>
</gene>
<name>A0ABZ0HNM5_9HYPH</name>
<dbReference type="Pfam" id="PF00698">
    <property type="entry name" value="Acyl_transf_1"/>
    <property type="match status" value="1"/>
</dbReference>
<accession>A0ABZ0HNM5</accession>
<dbReference type="PANTHER" id="PTHR43775:SF51">
    <property type="entry name" value="INACTIVE PHENOLPHTHIOCEROL SYNTHESIS POLYKETIDE SYNTHASE TYPE I PKS1-RELATED"/>
    <property type="match status" value="1"/>
</dbReference>
<dbReference type="InterPro" id="IPR016036">
    <property type="entry name" value="Malonyl_transacylase_ACP-bd"/>
</dbReference>
<dbReference type="PANTHER" id="PTHR43775">
    <property type="entry name" value="FATTY ACID SYNTHASE"/>
    <property type="match status" value="1"/>
</dbReference>
<dbReference type="InterPro" id="IPR016039">
    <property type="entry name" value="Thiolase-like"/>
</dbReference>
<dbReference type="InterPro" id="IPR014043">
    <property type="entry name" value="Acyl_transferase_dom"/>
</dbReference>
<dbReference type="RefSeq" id="WP_407337673.1">
    <property type="nucleotide sequence ID" value="NZ_CP136862.1"/>
</dbReference>
<keyword evidence="1" id="KW-0808">Transferase</keyword>
<keyword evidence="4" id="KW-1185">Reference proteome</keyword>
<protein>
    <submittedName>
        <fullName evidence="3">Acyltransferase domain-containing protein</fullName>
    </submittedName>
</protein>
<dbReference type="InterPro" id="IPR050091">
    <property type="entry name" value="PKS_NRPS_Biosynth_Enz"/>
</dbReference>
<dbReference type="SUPFAM" id="SSF55048">
    <property type="entry name" value="Probable ACP-binding domain of malonyl-CoA ACP transacylase"/>
    <property type="match status" value="1"/>
</dbReference>
<dbReference type="Gene3D" id="3.40.47.10">
    <property type="match status" value="1"/>
</dbReference>
<dbReference type="Proteomes" id="UP001626536">
    <property type="component" value="Chromosome"/>
</dbReference>